<dbReference type="SMART" id="SM00382">
    <property type="entry name" value="AAA"/>
    <property type="match status" value="1"/>
</dbReference>
<comment type="caution">
    <text evidence="2">The sequence shown here is derived from an EMBL/GenBank/DDBJ whole genome shotgun (WGS) entry which is preliminary data.</text>
</comment>
<sequence>MRYFNTAGPCTPDLHYMLPGQERLPRARRHVDQGQYFVLHAPRQTGKTTALASLARELTASGRYTALHFSCENAEPAGEDVVWAEELVLQAIRYAAEIAKFPVELAPPPVWPEAAPGARLQQGLKQWALSSPRPLVLFFDEIDALRGESLRSVLRQLRNGFTTGRSSFPHSVALCGLRDVRDYKAASGGDPGRLGTSSPFNIKVASLRLGDFTEAEVVELYGQHTAQTGQVFTEEALARAFCVTQGQPWLVNALAREIVEEMEVPPSEPITAEHVDQAKERLILARATHLDSLVARLGEDRVRRVIEPLIAGELPDIGVTYDDDRSYVRDLGLIAVDTPVRVANPIYREVIVRVLGSGAEDSVTDTPSSFRLPDGRIDMDKLLRSFAAFWRENGEILASGSTYPEAAAQLVMMAYLHRIVNGAGYIDREYGVGRRRIDLLIRQPYTNESDGSRSVQREALELKVWRQGRPDPLTDGLAQLDDYLDRTELSTGTLVVFDTRPQAAPVHERTAFSTQTTPSGRTVTLLRA</sequence>
<organism evidence="2 5">
    <name type="scientific">Streptomyces acidiscabies</name>
    <dbReference type="NCBI Taxonomy" id="42234"/>
    <lineage>
        <taxon>Bacteria</taxon>
        <taxon>Bacillati</taxon>
        <taxon>Actinomycetota</taxon>
        <taxon>Actinomycetes</taxon>
        <taxon>Kitasatosporales</taxon>
        <taxon>Streptomycetaceae</taxon>
        <taxon>Streptomyces</taxon>
    </lineage>
</organism>
<dbReference type="Gene3D" id="3.40.50.300">
    <property type="entry name" value="P-loop containing nucleotide triphosphate hydrolases"/>
    <property type="match status" value="1"/>
</dbReference>
<dbReference type="EMBL" id="JARAWC010000038">
    <property type="protein sequence ID" value="MDX2965169.1"/>
    <property type="molecule type" value="Genomic_DNA"/>
</dbReference>
<keyword evidence="4" id="KW-1185">Reference proteome</keyword>
<dbReference type="GeneID" id="69805643"/>
<feature type="domain" description="AAA+ ATPase" evidence="1">
    <location>
        <begin position="33"/>
        <end position="312"/>
    </location>
</feature>
<keyword evidence="2" id="KW-0067">ATP-binding</keyword>
<evidence type="ECO:0000313" key="5">
    <source>
        <dbReference type="Proteomes" id="UP001282288"/>
    </source>
</evidence>
<gene>
    <name evidence="2" type="ORF">PV399_36410</name>
    <name evidence="3" type="ORF">PV666_37870</name>
</gene>
<dbReference type="InterPro" id="IPR003593">
    <property type="entry name" value="AAA+_ATPase"/>
</dbReference>
<evidence type="ECO:0000313" key="3">
    <source>
        <dbReference type="EMBL" id="MDX3023601.1"/>
    </source>
</evidence>
<reference evidence="2 4" key="1">
    <citation type="journal article" date="2023" name="Microb. Genom.">
        <title>Mesoterricola silvestris gen. nov., sp. nov., Mesoterricola sediminis sp. nov., Geothrix oryzae sp. nov., Geothrix edaphica sp. nov., Geothrix rubra sp. nov., and Geothrix limicola sp. nov., six novel members of Acidobacteriota isolated from soils.</title>
        <authorList>
            <person name="Weisberg A.J."/>
            <person name="Pearce E."/>
            <person name="Kramer C.G."/>
            <person name="Chang J.H."/>
            <person name="Clarke C.R."/>
        </authorList>
    </citation>
    <scope>NUCLEOTIDE SEQUENCE</scope>
    <source>
        <strain evidence="3 4">NB05-1H</strain>
        <strain evidence="2">NRRL_B-16521</strain>
    </source>
</reference>
<dbReference type="Proteomes" id="UP001282288">
    <property type="component" value="Unassembled WGS sequence"/>
</dbReference>
<dbReference type="EMBL" id="JARAWP010000028">
    <property type="protein sequence ID" value="MDX3023601.1"/>
    <property type="molecule type" value="Genomic_DNA"/>
</dbReference>
<name>A0AAP6BI59_9ACTN</name>
<evidence type="ECO:0000313" key="4">
    <source>
        <dbReference type="Proteomes" id="UP001272987"/>
    </source>
</evidence>
<protein>
    <submittedName>
        <fullName evidence="2">ATP-binding protein</fullName>
    </submittedName>
</protein>
<evidence type="ECO:0000313" key="2">
    <source>
        <dbReference type="EMBL" id="MDX2965169.1"/>
    </source>
</evidence>
<keyword evidence="2" id="KW-0547">Nucleotide-binding</keyword>
<dbReference type="SUPFAM" id="SSF52540">
    <property type="entry name" value="P-loop containing nucleoside triphosphate hydrolases"/>
    <property type="match status" value="1"/>
</dbReference>
<proteinExistence type="predicted"/>
<dbReference type="RefSeq" id="WP_010351366.1">
    <property type="nucleotide sequence ID" value="NZ_BCML01000076.1"/>
</dbReference>
<accession>A0AAP6BI59</accession>
<dbReference type="GO" id="GO:0005524">
    <property type="term" value="F:ATP binding"/>
    <property type="evidence" value="ECO:0007669"/>
    <property type="project" value="UniProtKB-KW"/>
</dbReference>
<dbReference type="AlphaFoldDB" id="A0AAP6BI59"/>
<dbReference type="Proteomes" id="UP001272987">
    <property type="component" value="Unassembled WGS sequence"/>
</dbReference>
<evidence type="ECO:0000259" key="1">
    <source>
        <dbReference type="SMART" id="SM00382"/>
    </source>
</evidence>
<dbReference type="InterPro" id="IPR027417">
    <property type="entry name" value="P-loop_NTPase"/>
</dbReference>